<evidence type="ECO:0000256" key="1">
    <source>
        <dbReference type="SAM" id="MobiDB-lite"/>
    </source>
</evidence>
<gene>
    <name evidence="2" type="ORF">C7B64_06155</name>
</gene>
<evidence type="ECO:0000313" key="3">
    <source>
        <dbReference type="Proteomes" id="UP000238762"/>
    </source>
</evidence>
<dbReference type="AlphaFoldDB" id="A0A2T1C6P1"/>
<sequence length="185" mass="20289">MIHLNLSSILVGILVLACNSPTSTYLPSSTSTPHNPSETIISPKPPIPENFGQNLPITAKTTLKNQTIEIEVAQTPQQQTIGLMYRKVLPANRGMLFPFNPPQPVSFWMKNTLIPLDIIFISNGKVRSIASSVPPCQKDPCPTYGPTNSREIIDNVLELPAGRAQELGLQTGSEIEIEFIKTFQP</sequence>
<dbReference type="Pfam" id="PF02643">
    <property type="entry name" value="DUF192"/>
    <property type="match status" value="1"/>
</dbReference>
<proteinExistence type="predicted"/>
<name>A0A2T1C6P1_9CYAN</name>
<comment type="caution">
    <text evidence="2">The sequence shown here is derived from an EMBL/GenBank/DDBJ whole genome shotgun (WGS) entry which is preliminary data.</text>
</comment>
<dbReference type="PANTHER" id="PTHR37953:SF1">
    <property type="entry name" value="UPF0127 PROTEIN MJ1496"/>
    <property type="match status" value="1"/>
</dbReference>
<dbReference type="PANTHER" id="PTHR37953">
    <property type="entry name" value="UPF0127 PROTEIN MJ1496"/>
    <property type="match status" value="1"/>
</dbReference>
<dbReference type="Gene3D" id="2.60.120.1140">
    <property type="entry name" value="Protein of unknown function DUF192"/>
    <property type="match status" value="1"/>
</dbReference>
<dbReference type="RefSeq" id="WP_106287780.1">
    <property type="nucleotide sequence ID" value="NZ_CAWNTC010000230.1"/>
</dbReference>
<protein>
    <recommendedName>
        <fullName evidence="4">DUF192 domain-containing protein</fullName>
    </recommendedName>
</protein>
<evidence type="ECO:0000313" key="2">
    <source>
        <dbReference type="EMBL" id="PSB03945.1"/>
    </source>
</evidence>
<reference evidence="2 3" key="1">
    <citation type="submission" date="2018-02" db="EMBL/GenBank/DDBJ databases">
        <authorList>
            <person name="Cohen D.B."/>
            <person name="Kent A.D."/>
        </authorList>
    </citation>
    <scope>NUCLEOTIDE SEQUENCE [LARGE SCALE GENOMIC DNA]</scope>
    <source>
        <strain evidence="2 3">CCAP 1448/3</strain>
    </source>
</reference>
<accession>A0A2T1C6P1</accession>
<dbReference type="InterPro" id="IPR038695">
    <property type="entry name" value="Saro_0823-like_sf"/>
</dbReference>
<dbReference type="InterPro" id="IPR003795">
    <property type="entry name" value="DUF192"/>
</dbReference>
<dbReference type="OrthoDB" id="9808290at2"/>
<reference evidence="2 3" key="2">
    <citation type="submission" date="2018-03" db="EMBL/GenBank/DDBJ databases">
        <title>The ancient ancestry and fast evolution of plastids.</title>
        <authorList>
            <person name="Moore K.R."/>
            <person name="Magnabosco C."/>
            <person name="Momper L."/>
            <person name="Gold D.A."/>
            <person name="Bosak T."/>
            <person name="Fournier G.P."/>
        </authorList>
    </citation>
    <scope>NUCLEOTIDE SEQUENCE [LARGE SCALE GENOMIC DNA]</scope>
    <source>
        <strain evidence="2 3">CCAP 1448/3</strain>
    </source>
</reference>
<organism evidence="2 3">
    <name type="scientific">Merismopedia glauca CCAP 1448/3</name>
    <dbReference type="NCBI Taxonomy" id="1296344"/>
    <lineage>
        <taxon>Bacteria</taxon>
        <taxon>Bacillati</taxon>
        <taxon>Cyanobacteriota</taxon>
        <taxon>Cyanophyceae</taxon>
        <taxon>Synechococcales</taxon>
        <taxon>Merismopediaceae</taxon>
        <taxon>Merismopedia</taxon>
    </lineage>
</organism>
<evidence type="ECO:0008006" key="4">
    <source>
        <dbReference type="Google" id="ProtNLM"/>
    </source>
</evidence>
<dbReference type="Proteomes" id="UP000238762">
    <property type="component" value="Unassembled WGS sequence"/>
</dbReference>
<feature type="region of interest" description="Disordered" evidence="1">
    <location>
        <begin position="25"/>
        <end position="45"/>
    </location>
</feature>
<dbReference type="EMBL" id="PVWJ01000021">
    <property type="protein sequence ID" value="PSB03945.1"/>
    <property type="molecule type" value="Genomic_DNA"/>
</dbReference>
<keyword evidence="3" id="KW-1185">Reference proteome</keyword>